<keyword evidence="2" id="KW-1185">Reference proteome</keyword>
<name>A0ABQ5AS09_9ASTR</name>
<comment type="caution">
    <text evidence="1">The sequence shown here is derived from an EMBL/GenBank/DDBJ whole genome shotgun (WGS) entry which is preliminary data.</text>
</comment>
<reference evidence="1" key="2">
    <citation type="submission" date="2022-01" db="EMBL/GenBank/DDBJ databases">
        <authorList>
            <person name="Yamashiro T."/>
            <person name="Shiraishi A."/>
            <person name="Satake H."/>
            <person name="Nakayama K."/>
        </authorList>
    </citation>
    <scope>NUCLEOTIDE SEQUENCE</scope>
</reference>
<dbReference type="Proteomes" id="UP001151760">
    <property type="component" value="Unassembled WGS sequence"/>
</dbReference>
<organism evidence="1 2">
    <name type="scientific">Tanacetum coccineum</name>
    <dbReference type="NCBI Taxonomy" id="301880"/>
    <lineage>
        <taxon>Eukaryota</taxon>
        <taxon>Viridiplantae</taxon>
        <taxon>Streptophyta</taxon>
        <taxon>Embryophyta</taxon>
        <taxon>Tracheophyta</taxon>
        <taxon>Spermatophyta</taxon>
        <taxon>Magnoliopsida</taxon>
        <taxon>eudicotyledons</taxon>
        <taxon>Gunneridae</taxon>
        <taxon>Pentapetalae</taxon>
        <taxon>asterids</taxon>
        <taxon>campanulids</taxon>
        <taxon>Asterales</taxon>
        <taxon>Asteraceae</taxon>
        <taxon>Asteroideae</taxon>
        <taxon>Anthemideae</taxon>
        <taxon>Anthemidinae</taxon>
        <taxon>Tanacetum</taxon>
    </lineage>
</organism>
<evidence type="ECO:0000313" key="1">
    <source>
        <dbReference type="EMBL" id="GJT04332.1"/>
    </source>
</evidence>
<proteinExistence type="predicted"/>
<accession>A0ABQ5AS09</accession>
<evidence type="ECO:0000313" key="2">
    <source>
        <dbReference type="Proteomes" id="UP001151760"/>
    </source>
</evidence>
<gene>
    <name evidence="1" type="ORF">Tco_0838794</name>
</gene>
<dbReference type="EMBL" id="BQNB010012502">
    <property type="protein sequence ID" value="GJT04332.1"/>
    <property type="molecule type" value="Genomic_DNA"/>
</dbReference>
<dbReference type="InterPro" id="IPR018700">
    <property type="entry name" value="DUF2204"/>
</dbReference>
<dbReference type="Pfam" id="PF09970">
    <property type="entry name" value="DUF2204"/>
    <property type="match status" value="1"/>
</dbReference>
<sequence>MSAVSDNGNFPMVDEEEVTSKKLAPMAKEMIMLIEVLKRNCIFPSDSHPPVVITKNMSTVIDNRKFVMVDEEDLIFKKISPMTEEILEMLRVCVAKKIKVSDFVWYNDEIMEHVEKLADGWRTTVSYFVKKAVKKYADDE</sequence>
<protein>
    <submittedName>
        <fullName evidence="1">Ribonuclease H-like domain-containing protein</fullName>
    </submittedName>
</protein>
<reference evidence="1" key="1">
    <citation type="journal article" date="2022" name="Int. J. Mol. Sci.">
        <title>Draft Genome of Tanacetum Coccineum: Genomic Comparison of Closely Related Tanacetum-Family Plants.</title>
        <authorList>
            <person name="Yamashiro T."/>
            <person name="Shiraishi A."/>
            <person name="Nakayama K."/>
            <person name="Satake H."/>
        </authorList>
    </citation>
    <scope>NUCLEOTIDE SEQUENCE</scope>
</reference>